<evidence type="ECO:0000256" key="1">
    <source>
        <dbReference type="PROSITE-ProRule" id="PRU00110"/>
    </source>
</evidence>
<keyword evidence="4" id="KW-1185">Reference proteome</keyword>
<dbReference type="Gene3D" id="1.20.120.160">
    <property type="entry name" value="HPT domain"/>
    <property type="match status" value="1"/>
</dbReference>
<dbReference type="GO" id="GO:0000160">
    <property type="term" value="P:phosphorelay signal transduction system"/>
    <property type="evidence" value="ECO:0007669"/>
    <property type="project" value="InterPro"/>
</dbReference>
<dbReference type="AlphaFoldDB" id="A0AAJ0M9D5"/>
<dbReference type="PANTHER" id="PTHR28242:SF52">
    <property type="entry name" value="PHOSPHORELAY INTERMEDIATE PROTEIN YPD1"/>
    <property type="match status" value="1"/>
</dbReference>
<dbReference type="InterPro" id="IPR045871">
    <property type="entry name" value="AHP1-5/YPD1"/>
</dbReference>
<dbReference type="GO" id="GO:0009927">
    <property type="term" value="F:histidine phosphotransfer kinase activity"/>
    <property type="evidence" value="ECO:0007669"/>
    <property type="project" value="InterPro"/>
</dbReference>
<sequence length="149" mass="16850">MSHTYDRDGEDSFNMAYFGDHVHLATFNQILEMDEDGEHDFSEPLVFNFFEQADETFENMDVALAAEDLDELSKLGHFLKGSSATLGFTKIKDSCQVIQQYGHKQTVEGTAEPDKAVCLGKIKEAINTLKTDKIDLEKTIKKFFGIEDK</sequence>
<dbReference type="GO" id="GO:0005634">
    <property type="term" value="C:nucleus"/>
    <property type="evidence" value="ECO:0007669"/>
    <property type="project" value="TreeGrafter"/>
</dbReference>
<dbReference type="Pfam" id="PF01627">
    <property type="entry name" value="Hpt"/>
    <property type="match status" value="1"/>
</dbReference>
<reference evidence="3" key="1">
    <citation type="journal article" date="2023" name="Mol. Phylogenet. Evol.">
        <title>Genome-scale phylogeny and comparative genomics of the fungal order Sordariales.</title>
        <authorList>
            <person name="Hensen N."/>
            <person name="Bonometti L."/>
            <person name="Westerberg I."/>
            <person name="Brannstrom I.O."/>
            <person name="Guillou S."/>
            <person name="Cros-Aarteil S."/>
            <person name="Calhoun S."/>
            <person name="Haridas S."/>
            <person name="Kuo A."/>
            <person name="Mondo S."/>
            <person name="Pangilinan J."/>
            <person name="Riley R."/>
            <person name="LaButti K."/>
            <person name="Andreopoulos B."/>
            <person name="Lipzen A."/>
            <person name="Chen C."/>
            <person name="Yan M."/>
            <person name="Daum C."/>
            <person name="Ng V."/>
            <person name="Clum A."/>
            <person name="Steindorff A."/>
            <person name="Ohm R.A."/>
            <person name="Martin F."/>
            <person name="Silar P."/>
            <person name="Natvig D.O."/>
            <person name="Lalanne C."/>
            <person name="Gautier V."/>
            <person name="Ament-Velasquez S.L."/>
            <person name="Kruys A."/>
            <person name="Hutchinson M.I."/>
            <person name="Powell A.J."/>
            <person name="Barry K."/>
            <person name="Miller A.N."/>
            <person name="Grigoriev I.V."/>
            <person name="Debuchy R."/>
            <person name="Gladieux P."/>
            <person name="Hiltunen Thoren M."/>
            <person name="Johannesson H."/>
        </authorList>
    </citation>
    <scope>NUCLEOTIDE SEQUENCE</scope>
    <source>
        <strain evidence="3">CBS 955.72</strain>
    </source>
</reference>
<feature type="domain" description="HPt" evidence="2">
    <location>
        <begin position="38"/>
        <end position="143"/>
    </location>
</feature>
<evidence type="ECO:0000259" key="2">
    <source>
        <dbReference type="PROSITE" id="PS50894"/>
    </source>
</evidence>
<keyword evidence="1" id="KW-0597">Phosphoprotein</keyword>
<dbReference type="InterPro" id="IPR008207">
    <property type="entry name" value="Sig_transdc_His_kin_Hpt_dom"/>
</dbReference>
<comment type="caution">
    <text evidence="3">The sequence shown here is derived from an EMBL/GenBank/DDBJ whole genome shotgun (WGS) entry which is preliminary data.</text>
</comment>
<dbReference type="SMART" id="SM00073">
    <property type="entry name" value="HPT"/>
    <property type="match status" value="1"/>
</dbReference>
<dbReference type="PROSITE" id="PS50894">
    <property type="entry name" value="HPT"/>
    <property type="match status" value="1"/>
</dbReference>
<feature type="modified residue" description="Phosphohistidine" evidence="1">
    <location>
        <position position="77"/>
    </location>
</feature>
<evidence type="ECO:0000313" key="3">
    <source>
        <dbReference type="EMBL" id="KAK3343725.1"/>
    </source>
</evidence>
<dbReference type="Proteomes" id="UP001275084">
    <property type="component" value="Unassembled WGS sequence"/>
</dbReference>
<accession>A0AAJ0M9D5</accession>
<proteinExistence type="predicted"/>
<protein>
    <submittedName>
        <fullName evidence="3">Signal transduction histidine kinase</fullName>
    </submittedName>
</protein>
<dbReference type="InterPro" id="IPR036641">
    <property type="entry name" value="HPT_dom_sf"/>
</dbReference>
<keyword evidence="3" id="KW-0808">Transferase</keyword>
<dbReference type="SUPFAM" id="SSF47226">
    <property type="entry name" value="Histidine-containing phosphotransfer domain, HPT domain"/>
    <property type="match status" value="1"/>
</dbReference>
<dbReference type="CDD" id="cd00088">
    <property type="entry name" value="HPT"/>
    <property type="match status" value="1"/>
</dbReference>
<dbReference type="EMBL" id="JAUIQD010000007">
    <property type="protein sequence ID" value="KAK3343725.1"/>
    <property type="molecule type" value="Genomic_DNA"/>
</dbReference>
<keyword evidence="3" id="KW-0418">Kinase</keyword>
<dbReference type="PANTHER" id="PTHR28242">
    <property type="entry name" value="PHOSPHORELAY INTERMEDIATE PROTEIN YPD1"/>
    <property type="match status" value="1"/>
</dbReference>
<dbReference type="GO" id="GO:0043424">
    <property type="term" value="F:protein histidine kinase binding"/>
    <property type="evidence" value="ECO:0007669"/>
    <property type="project" value="InterPro"/>
</dbReference>
<gene>
    <name evidence="3" type="ORF">B0T25DRAFT_521818</name>
</gene>
<organism evidence="3 4">
    <name type="scientific">Lasiosphaeria hispida</name>
    <dbReference type="NCBI Taxonomy" id="260671"/>
    <lineage>
        <taxon>Eukaryota</taxon>
        <taxon>Fungi</taxon>
        <taxon>Dikarya</taxon>
        <taxon>Ascomycota</taxon>
        <taxon>Pezizomycotina</taxon>
        <taxon>Sordariomycetes</taxon>
        <taxon>Sordariomycetidae</taxon>
        <taxon>Sordariales</taxon>
        <taxon>Lasiosphaeriaceae</taxon>
        <taxon>Lasiosphaeria</taxon>
    </lineage>
</organism>
<reference evidence="3" key="2">
    <citation type="submission" date="2023-06" db="EMBL/GenBank/DDBJ databases">
        <authorList>
            <consortium name="Lawrence Berkeley National Laboratory"/>
            <person name="Haridas S."/>
            <person name="Hensen N."/>
            <person name="Bonometti L."/>
            <person name="Westerberg I."/>
            <person name="Brannstrom I.O."/>
            <person name="Guillou S."/>
            <person name="Cros-Aarteil S."/>
            <person name="Calhoun S."/>
            <person name="Kuo A."/>
            <person name="Mondo S."/>
            <person name="Pangilinan J."/>
            <person name="Riley R."/>
            <person name="Labutti K."/>
            <person name="Andreopoulos B."/>
            <person name="Lipzen A."/>
            <person name="Chen C."/>
            <person name="Yanf M."/>
            <person name="Daum C."/>
            <person name="Ng V."/>
            <person name="Clum A."/>
            <person name="Steindorff A."/>
            <person name="Ohm R."/>
            <person name="Martin F."/>
            <person name="Silar P."/>
            <person name="Natvig D."/>
            <person name="Lalanne C."/>
            <person name="Gautier V."/>
            <person name="Ament-Velasquez S.L."/>
            <person name="Kruys A."/>
            <person name="Hutchinson M.I."/>
            <person name="Powell A.J."/>
            <person name="Barry K."/>
            <person name="Miller A.N."/>
            <person name="Grigoriev I.V."/>
            <person name="Debuchy R."/>
            <person name="Gladieux P."/>
            <person name="Thoren M.H."/>
            <person name="Johannesson H."/>
        </authorList>
    </citation>
    <scope>NUCLEOTIDE SEQUENCE</scope>
    <source>
        <strain evidence="3">CBS 955.72</strain>
    </source>
</reference>
<dbReference type="GO" id="GO:0005737">
    <property type="term" value="C:cytoplasm"/>
    <property type="evidence" value="ECO:0007669"/>
    <property type="project" value="TreeGrafter"/>
</dbReference>
<evidence type="ECO:0000313" key="4">
    <source>
        <dbReference type="Proteomes" id="UP001275084"/>
    </source>
</evidence>
<name>A0AAJ0M9D5_9PEZI</name>